<protein>
    <submittedName>
        <fullName evidence="1">Uncharacterized protein</fullName>
    </submittedName>
</protein>
<name>X1CIZ7_9ZZZZ</name>
<accession>X1CIZ7</accession>
<organism evidence="1">
    <name type="scientific">marine sediment metagenome</name>
    <dbReference type="NCBI Taxonomy" id="412755"/>
    <lineage>
        <taxon>unclassified sequences</taxon>
        <taxon>metagenomes</taxon>
        <taxon>ecological metagenomes</taxon>
    </lineage>
</organism>
<dbReference type="AlphaFoldDB" id="X1CIZ7"/>
<dbReference type="EMBL" id="BART01014048">
    <property type="protein sequence ID" value="GAG84216.1"/>
    <property type="molecule type" value="Genomic_DNA"/>
</dbReference>
<reference evidence="1" key="1">
    <citation type="journal article" date="2014" name="Front. Microbiol.">
        <title>High frequency of phylogenetically diverse reductive dehalogenase-homologous genes in deep subseafloor sedimentary metagenomes.</title>
        <authorList>
            <person name="Kawai M."/>
            <person name="Futagami T."/>
            <person name="Toyoda A."/>
            <person name="Takaki Y."/>
            <person name="Nishi S."/>
            <person name="Hori S."/>
            <person name="Arai W."/>
            <person name="Tsubouchi T."/>
            <person name="Morono Y."/>
            <person name="Uchiyama I."/>
            <person name="Ito T."/>
            <person name="Fujiyama A."/>
            <person name="Inagaki F."/>
            <person name="Takami H."/>
        </authorList>
    </citation>
    <scope>NUCLEOTIDE SEQUENCE</scope>
    <source>
        <strain evidence="1">Expedition CK06-06</strain>
    </source>
</reference>
<sequence length="66" mass="7696">MNDGVIRKLKKLFHSGVPERDIQTLTEYLICDFRKEVDNYSNFSNNTAIDLTMDLLGELYTLKEKP</sequence>
<evidence type="ECO:0000313" key="1">
    <source>
        <dbReference type="EMBL" id="GAG84216.1"/>
    </source>
</evidence>
<comment type="caution">
    <text evidence="1">The sequence shown here is derived from an EMBL/GenBank/DDBJ whole genome shotgun (WGS) entry which is preliminary data.</text>
</comment>
<proteinExistence type="predicted"/>
<gene>
    <name evidence="1" type="ORF">S01H4_28316</name>
</gene>